<dbReference type="AlphaFoldDB" id="A0A5S6QPF7"/>
<evidence type="ECO:0000313" key="3">
    <source>
        <dbReference type="Proteomes" id="UP000046395"/>
    </source>
</evidence>
<protein>
    <submittedName>
        <fullName evidence="4">Uncharacterized protein</fullName>
    </submittedName>
</protein>
<reference evidence="4" key="1">
    <citation type="submission" date="2019-12" db="UniProtKB">
        <authorList>
            <consortium name="WormBaseParasite"/>
        </authorList>
    </citation>
    <scope>IDENTIFICATION</scope>
</reference>
<name>A0A5S6QPF7_TRIMR</name>
<dbReference type="Proteomes" id="UP000046395">
    <property type="component" value="Unassembled WGS sequence"/>
</dbReference>
<organism evidence="3 4">
    <name type="scientific">Trichuris muris</name>
    <name type="common">Mouse whipworm</name>
    <dbReference type="NCBI Taxonomy" id="70415"/>
    <lineage>
        <taxon>Eukaryota</taxon>
        <taxon>Metazoa</taxon>
        <taxon>Ecdysozoa</taxon>
        <taxon>Nematoda</taxon>
        <taxon>Enoplea</taxon>
        <taxon>Dorylaimia</taxon>
        <taxon>Trichinellida</taxon>
        <taxon>Trichuridae</taxon>
        <taxon>Trichuris</taxon>
    </lineage>
</organism>
<keyword evidence="3" id="KW-1185">Reference proteome</keyword>
<feature type="coiled-coil region" evidence="1">
    <location>
        <begin position="101"/>
        <end position="128"/>
    </location>
</feature>
<keyword evidence="1" id="KW-0175">Coiled coil</keyword>
<evidence type="ECO:0000256" key="1">
    <source>
        <dbReference type="SAM" id="Coils"/>
    </source>
</evidence>
<proteinExistence type="predicted"/>
<accession>A0A5S6QPF7</accession>
<dbReference type="WBParaSite" id="TMUE_2000008752.1">
    <property type="protein sequence ID" value="TMUE_2000008752.1"/>
    <property type="gene ID" value="WBGene00286024"/>
</dbReference>
<evidence type="ECO:0000256" key="2">
    <source>
        <dbReference type="SAM" id="MobiDB-lite"/>
    </source>
</evidence>
<evidence type="ECO:0000313" key="4">
    <source>
        <dbReference type="WBParaSite" id="TMUE_2000008752.1"/>
    </source>
</evidence>
<feature type="region of interest" description="Disordered" evidence="2">
    <location>
        <begin position="185"/>
        <end position="221"/>
    </location>
</feature>
<sequence>MRDITPKDTVTARILTERWLSSYEVPVEAPNPNYRPEPIVVGPSPLANLPKPKGRLLERERPEASYDLDCIDWGFIEKYNREGQNWSDMPEMKPEYVRTAIIHFESEMRKLERQKEDLENEAVIAGNTESLAVRIQSLSMTIAIPNVPDGCHLALFEYWHSKRTWLPDRWLVHFNTDPVIDDKVEPPAQEACPENRPRKVGGFPKSRKRRGKAAQEEREPRSAHLLPSLSVLIIVQLRKSRKGSPADAVAAAIAAAERSGQSFYSVAHTWIYTYCPRRVLVA</sequence>